<organism evidence="1 2">
    <name type="scientific">Encephalitozoon hellem</name>
    <name type="common">Microsporidian parasite</name>
    <dbReference type="NCBI Taxonomy" id="27973"/>
    <lineage>
        <taxon>Eukaryota</taxon>
        <taxon>Fungi</taxon>
        <taxon>Fungi incertae sedis</taxon>
        <taxon>Microsporidia</taxon>
        <taxon>Unikaryonidae</taxon>
        <taxon>Encephalitozoon</taxon>
    </lineage>
</organism>
<dbReference type="Proteomes" id="UP001217963">
    <property type="component" value="Chromosome X"/>
</dbReference>
<evidence type="ECO:0000313" key="1">
    <source>
        <dbReference type="EMBL" id="WEL39632.1"/>
    </source>
</evidence>
<reference evidence="1 2" key="1">
    <citation type="submission" date="2023-02" db="EMBL/GenBank/DDBJ databases">
        <title>Encephalitozoon hellem ATCC 50451 complete genome.</title>
        <authorList>
            <person name="Mascarenhas dos Santos A.C."/>
            <person name="Julian A.T."/>
            <person name="Pombert J.-F."/>
        </authorList>
    </citation>
    <scope>NUCLEOTIDE SEQUENCE [LARGE SCALE GENOMIC DNA]</scope>
    <source>
        <strain evidence="1 2">ATCC 50451</strain>
    </source>
</reference>
<keyword evidence="2" id="KW-1185">Reference proteome</keyword>
<protein>
    <submittedName>
        <fullName evidence="1">Uncharacterized protein</fullName>
    </submittedName>
</protein>
<sequence>MAAESICEPVNKSTLYRKSHLMNLLRNLENVKYSLSSMTFGRSILKREPRLLGAMREICSHVSFLALLGYVLGS</sequence>
<gene>
    <name evidence="1" type="ORF">PFJ87_10g00800</name>
</gene>
<dbReference type="EMBL" id="CP119071">
    <property type="protein sequence ID" value="WEL39632.1"/>
    <property type="molecule type" value="Genomic_DNA"/>
</dbReference>
<name>A0ABY8CL32_ENCHE</name>
<evidence type="ECO:0000313" key="2">
    <source>
        <dbReference type="Proteomes" id="UP001217963"/>
    </source>
</evidence>
<proteinExistence type="predicted"/>
<accession>A0ABY8CL32</accession>